<dbReference type="Proteomes" id="UP000321617">
    <property type="component" value="Unassembled WGS sequence"/>
</dbReference>
<evidence type="ECO:0000256" key="1">
    <source>
        <dbReference type="SAM" id="MobiDB-lite"/>
    </source>
</evidence>
<dbReference type="Pfam" id="PF13238">
    <property type="entry name" value="AAA_18"/>
    <property type="match status" value="1"/>
</dbReference>
<dbReference type="RefSeq" id="WP_147142620.1">
    <property type="nucleotide sequence ID" value="NZ_BAABIJ010000004.1"/>
</dbReference>
<name>A0A562URJ9_9ACTN</name>
<dbReference type="Gene3D" id="3.40.50.300">
    <property type="entry name" value="P-loop containing nucleotide triphosphate hydrolases"/>
    <property type="match status" value="2"/>
</dbReference>
<keyword evidence="3" id="KW-1185">Reference proteome</keyword>
<accession>A0A562URJ9</accession>
<dbReference type="InterPro" id="IPR027417">
    <property type="entry name" value="P-loop_NTPase"/>
</dbReference>
<gene>
    <name evidence="2" type="ORF">LX16_4470</name>
</gene>
<dbReference type="SUPFAM" id="SSF52540">
    <property type="entry name" value="P-loop containing nucleoside triphosphate hydrolases"/>
    <property type="match status" value="2"/>
</dbReference>
<protein>
    <submittedName>
        <fullName evidence="2">AAA domain-containing protein</fullName>
    </submittedName>
</protein>
<organism evidence="2 3">
    <name type="scientific">Stackebrandtia albiflava</name>
    <dbReference type="NCBI Taxonomy" id="406432"/>
    <lineage>
        <taxon>Bacteria</taxon>
        <taxon>Bacillati</taxon>
        <taxon>Actinomycetota</taxon>
        <taxon>Actinomycetes</taxon>
        <taxon>Glycomycetales</taxon>
        <taxon>Glycomycetaceae</taxon>
        <taxon>Stackebrandtia</taxon>
    </lineage>
</organism>
<reference evidence="2 3" key="1">
    <citation type="journal article" date="2013" name="Stand. Genomic Sci.">
        <title>Genomic Encyclopedia of Type Strains, Phase I: The one thousand microbial genomes (KMG-I) project.</title>
        <authorList>
            <person name="Kyrpides N.C."/>
            <person name="Woyke T."/>
            <person name="Eisen J.A."/>
            <person name="Garrity G."/>
            <person name="Lilburn T.G."/>
            <person name="Beck B.J."/>
            <person name="Whitman W.B."/>
            <person name="Hugenholtz P."/>
            <person name="Klenk H.P."/>
        </authorList>
    </citation>
    <scope>NUCLEOTIDE SEQUENCE [LARGE SCALE GENOMIC DNA]</scope>
    <source>
        <strain evidence="2 3">DSM 45044</strain>
    </source>
</reference>
<dbReference type="AlphaFoldDB" id="A0A562URJ9"/>
<proteinExistence type="predicted"/>
<comment type="caution">
    <text evidence="2">The sequence shown here is derived from an EMBL/GenBank/DDBJ whole genome shotgun (WGS) entry which is preliminary data.</text>
</comment>
<evidence type="ECO:0000313" key="2">
    <source>
        <dbReference type="EMBL" id="TWJ08245.1"/>
    </source>
</evidence>
<evidence type="ECO:0000313" key="3">
    <source>
        <dbReference type="Proteomes" id="UP000321617"/>
    </source>
</evidence>
<dbReference type="OrthoDB" id="7889077at2"/>
<dbReference type="EMBL" id="VLLL01000008">
    <property type="protein sequence ID" value="TWJ08245.1"/>
    <property type="molecule type" value="Genomic_DNA"/>
</dbReference>
<sequence>MTRLSDPAGFPVLWLCGPPGAGKTTVAWRLYRELRDAGAAVGYVDVDQLGMCYPESEADPGRYRLKLRNLAAVVAAQRDHGAHGLIVSGVTDPAGGPEATAVPGAAVTTVGLRADFDRLWERITARGGSAPPEAAVRREAALLDASSTGDVVDTTDLTVDEVTDRVRRRWPQPPPSEPPLGGDAEAGGGPPGAVLWLCGAPGAGASTIGFAAYLRLVASETCAFLDLGQLGFGPARPDDADGHRLAARTVAGLWPRFGVAGARRLVMVGRAGDAAALGRYRAALSVTRLTVCRLDVSPETLRDRISARVGGAGWPEPGNPWRHHAPSEVPGAVEAAVARNETLRRSGFGDFSVDANGDVAAVAAAVVSGWAGTA</sequence>
<feature type="region of interest" description="Disordered" evidence="1">
    <location>
        <begin position="165"/>
        <end position="186"/>
    </location>
</feature>